<dbReference type="RefSeq" id="WP_099799234.1">
    <property type="nucleotide sequence ID" value="NZ_CP018092.1"/>
</dbReference>
<dbReference type="Pfam" id="PF03109">
    <property type="entry name" value="ABC1"/>
    <property type="match status" value="1"/>
</dbReference>
<evidence type="ECO:0000313" key="5">
    <source>
        <dbReference type="Proteomes" id="UP000231057"/>
    </source>
</evidence>
<protein>
    <recommendedName>
        <fullName evidence="3">ABC1 atypical kinase-like domain-containing protein</fullName>
    </recommendedName>
</protein>
<name>A0A2D2Q319_PARLV</name>
<dbReference type="SUPFAM" id="SSF56112">
    <property type="entry name" value="Protein kinase-like (PK-like)"/>
    <property type="match status" value="1"/>
</dbReference>
<dbReference type="AlphaFoldDB" id="A0A2D2Q319"/>
<keyword evidence="2" id="KW-1133">Transmembrane helix</keyword>
<dbReference type="OrthoDB" id="438485at2"/>
<gene>
    <name evidence="4" type="ORF">BRW62_09230</name>
</gene>
<dbReference type="CDD" id="cd05121">
    <property type="entry name" value="ABC1_ADCK3-like"/>
    <property type="match status" value="1"/>
</dbReference>
<keyword evidence="5" id="KW-1185">Reference proteome</keyword>
<dbReference type="PANTHER" id="PTHR10566">
    <property type="entry name" value="CHAPERONE-ACTIVITY OF BC1 COMPLEX CABC1 -RELATED"/>
    <property type="match status" value="1"/>
</dbReference>
<dbReference type="Proteomes" id="UP000231057">
    <property type="component" value="Chromosome"/>
</dbReference>
<dbReference type="PANTHER" id="PTHR10566:SF113">
    <property type="entry name" value="PROTEIN ACTIVITY OF BC1 COMPLEX KINASE 7, CHLOROPLASTIC"/>
    <property type="match status" value="1"/>
</dbReference>
<reference evidence="5" key="2">
    <citation type="journal article" date="2022" name="Front. Microbiol.">
        <title>Comparative Genomic Analysis Revealed Distinct Molecular Components and Organization of CO2-Concentrating Mechanism in Thermophilic Cyanobacteria.</title>
        <authorList>
            <person name="Tang J."/>
            <person name="Zhou H."/>
            <person name="Yao D."/>
            <person name="Riaz S."/>
            <person name="You D."/>
            <person name="Klepacz-Smolka A."/>
            <person name="Daroch M."/>
        </authorList>
    </citation>
    <scope>NUCLEOTIDE SEQUENCE [LARGE SCALE GENOMIC DNA]</scope>
    <source>
        <strain evidence="5">PCC 6715</strain>
    </source>
</reference>
<feature type="transmembrane region" description="Helical" evidence="2">
    <location>
        <begin position="519"/>
        <end position="539"/>
    </location>
</feature>
<comment type="similarity">
    <text evidence="1">Belongs to the protein kinase superfamily. ADCK protein kinase family.</text>
</comment>
<dbReference type="InterPro" id="IPR004147">
    <property type="entry name" value="ABC1_dom"/>
</dbReference>
<evidence type="ECO:0000256" key="1">
    <source>
        <dbReference type="ARBA" id="ARBA00009670"/>
    </source>
</evidence>
<feature type="transmembrane region" description="Helical" evidence="2">
    <location>
        <begin position="491"/>
        <end position="513"/>
    </location>
</feature>
<proteinExistence type="inferred from homology"/>
<keyword evidence="2" id="KW-0472">Membrane</keyword>
<sequence length="548" mass="63256">MPLTPAVYRPNRWLILRRIGQITRVLGVFGHQLLWDHLWQRRSPAQQRRRARWLVRQLLTLGPTFIKIGQFLSTRFDLLPLAYIDALKTLQDQVPPFDSHVAIALIEQHLGQPLEDLFARFDPNPLAAASLGQVHRARLFSGDEVVVKVQRPNLESQLYLDYVAIGEIIRWGDRWLPFTRPYALQDIYEEFFSILLREIDYLQEAENADRFQANFRHDAHIRVPKVYWTHTCRYILTMEYVPGIRIDNRAAIEAVGLDPRLINQRGICCYLKQLLIDGFFHADPHPGNLAVSSEGDLIFYDYGMMTDVPALNQQQMVQTFFAVLNKDSDRVIAALIEMGLITPVADMTPLQRIMQLILDRFTERPVDLAVFAELQQEVYALFEQQPFRLPAKMTYILKSLTTLDGIARSLDPQYNLTAAAQPFVKELMNPARGGWRELLRQTQTFVNHRLQHPSRLEVRLQRLEDRLARGELQVSVRTPTTDRQLRRIERLLVCLLYLGLSGFTLLAGTVLWFAQAPGGAIACFTLAGLASVGLLRNWLRFLWLQRLQ</sequence>
<dbReference type="InterPro" id="IPR011009">
    <property type="entry name" value="Kinase-like_dom_sf"/>
</dbReference>
<keyword evidence="2" id="KW-0812">Transmembrane</keyword>
<dbReference type="KEGG" id="slw:BRW62_09230"/>
<organism evidence="4 5">
    <name type="scientific">Parathermosynechococcus lividus PCC 6715</name>
    <dbReference type="NCBI Taxonomy" id="1917166"/>
    <lineage>
        <taxon>Bacteria</taxon>
        <taxon>Bacillati</taxon>
        <taxon>Cyanobacteriota</taxon>
        <taxon>Cyanophyceae</taxon>
        <taxon>Acaryochloridales</taxon>
        <taxon>Thermosynechococcaceae</taxon>
        <taxon>Parathermosynechococcus</taxon>
    </lineage>
</organism>
<accession>A0A2D2Q319</accession>
<evidence type="ECO:0000313" key="4">
    <source>
        <dbReference type="EMBL" id="ATS18896.1"/>
    </source>
</evidence>
<evidence type="ECO:0000256" key="2">
    <source>
        <dbReference type="SAM" id="Phobius"/>
    </source>
</evidence>
<reference evidence="4 5" key="1">
    <citation type="submission" date="2016-11" db="EMBL/GenBank/DDBJ databases">
        <title>Complete genome sequence of thermophilic cyanobacteria strain Synechococcus sp. PCC6715.</title>
        <authorList>
            <person name="Tang J."/>
            <person name="Daroch M."/>
            <person name="Liang Y."/>
            <person name="Jiang D."/>
            <person name="Shah M."/>
        </authorList>
    </citation>
    <scope>NUCLEOTIDE SEQUENCE [LARGE SCALE GENOMIC DNA]</scope>
    <source>
        <strain evidence="4 5">PCC 6715</strain>
    </source>
</reference>
<dbReference type="InterPro" id="IPR050154">
    <property type="entry name" value="UbiB_kinase"/>
</dbReference>
<feature type="domain" description="ABC1 atypical kinase-like" evidence="3">
    <location>
        <begin position="90"/>
        <end position="333"/>
    </location>
</feature>
<evidence type="ECO:0000259" key="3">
    <source>
        <dbReference type="Pfam" id="PF03109"/>
    </source>
</evidence>
<dbReference type="EMBL" id="CP018092">
    <property type="protein sequence ID" value="ATS18896.1"/>
    <property type="molecule type" value="Genomic_DNA"/>
</dbReference>